<protein>
    <submittedName>
        <fullName evidence="1">Uncharacterized protein</fullName>
    </submittedName>
</protein>
<dbReference type="AlphaFoldDB" id="A0A4C1VHU7"/>
<reference evidence="1 2" key="1">
    <citation type="journal article" date="2019" name="Commun. Biol.">
        <title>The bagworm genome reveals a unique fibroin gene that provides high tensile strength.</title>
        <authorList>
            <person name="Kono N."/>
            <person name="Nakamura H."/>
            <person name="Ohtoshi R."/>
            <person name="Tomita M."/>
            <person name="Numata K."/>
            <person name="Arakawa K."/>
        </authorList>
    </citation>
    <scope>NUCLEOTIDE SEQUENCE [LARGE SCALE GENOMIC DNA]</scope>
</reference>
<dbReference type="EMBL" id="BGZK01000344">
    <property type="protein sequence ID" value="GBP38160.1"/>
    <property type="molecule type" value="Genomic_DNA"/>
</dbReference>
<keyword evidence="2" id="KW-1185">Reference proteome</keyword>
<proteinExistence type="predicted"/>
<evidence type="ECO:0000313" key="1">
    <source>
        <dbReference type="EMBL" id="GBP38160.1"/>
    </source>
</evidence>
<sequence>MSSLPKSVRTDGTSVSYISALRKHDSVIRQMAPFTWDTFVVRNREILSYRAHTSLSLFSSLPYCHICSRAISKGAFRCASVSSAFTRVVCSQMAYKQASRCSAVSPTVTYVRERCLKELFAVHQSRLLLLESCVRRWLINKPLAVQQSPLLSHMFASDF</sequence>
<name>A0A4C1VHU7_EUMVA</name>
<comment type="caution">
    <text evidence="1">The sequence shown here is derived from an EMBL/GenBank/DDBJ whole genome shotgun (WGS) entry which is preliminary data.</text>
</comment>
<evidence type="ECO:0000313" key="2">
    <source>
        <dbReference type="Proteomes" id="UP000299102"/>
    </source>
</evidence>
<gene>
    <name evidence="1" type="ORF">EVAR_80445_1</name>
</gene>
<accession>A0A4C1VHU7</accession>
<organism evidence="1 2">
    <name type="scientific">Eumeta variegata</name>
    <name type="common">Bagworm moth</name>
    <name type="synonym">Eumeta japonica</name>
    <dbReference type="NCBI Taxonomy" id="151549"/>
    <lineage>
        <taxon>Eukaryota</taxon>
        <taxon>Metazoa</taxon>
        <taxon>Ecdysozoa</taxon>
        <taxon>Arthropoda</taxon>
        <taxon>Hexapoda</taxon>
        <taxon>Insecta</taxon>
        <taxon>Pterygota</taxon>
        <taxon>Neoptera</taxon>
        <taxon>Endopterygota</taxon>
        <taxon>Lepidoptera</taxon>
        <taxon>Glossata</taxon>
        <taxon>Ditrysia</taxon>
        <taxon>Tineoidea</taxon>
        <taxon>Psychidae</taxon>
        <taxon>Oiketicinae</taxon>
        <taxon>Eumeta</taxon>
    </lineage>
</organism>
<dbReference type="Proteomes" id="UP000299102">
    <property type="component" value="Unassembled WGS sequence"/>
</dbReference>